<feature type="signal peptide" evidence="3">
    <location>
        <begin position="1"/>
        <end position="33"/>
    </location>
</feature>
<keyword evidence="2" id="KW-0812">Transmembrane</keyword>
<dbReference type="EMBL" id="QGLM01000013">
    <property type="protein sequence ID" value="PXY95216.1"/>
    <property type="molecule type" value="Genomic_DNA"/>
</dbReference>
<feature type="transmembrane region" description="Helical" evidence="2">
    <location>
        <begin position="61"/>
        <end position="82"/>
    </location>
</feature>
<evidence type="ECO:0000256" key="1">
    <source>
        <dbReference type="SAM" id="MobiDB-lite"/>
    </source>
</evidence>
<feature type="region of interest" description="Disordered" evidence="1">
    <location>
        <begin position="104"/>
        <end position="125"/>
    </location>
</feature>
<dbReference type="Proteomes" id="UP000247838">
    <property type="component" value="Unassembled WGS sequence"/>
</dbReference>
<keyword evidence="3" id="KW-0732">Signal</keyword>
<evidence type="ECO:0000256" key="3">
    <source>
        <dbReference type="SAM" id="SignalP"/>
    </source>
</evidence>
<gene>
    <name evidence="4" type="ORF">DKK76_05395</name>
</gene>
<dbReference type="AlphaFoldDB" id="A0A318MWJ7"/>
<reference evidence="4 5" key="1">
    <citation type="submission" date="2018-05" db="EMBL/GenBank/DDBJ databases">
        <title>Reference genomes for bee gut microbiota database.</title>
        <authorList>
            <person name="Ellegaard K.M."/>
        </authorList>
    </citation>
    <scope>NUCLEOTIDE SEQUENCE [LARGE SCALE GENOMIC DNA]</scope>
    <source>
        <strain evidence="4 5">ESL0167</strain>
    </source>
</reference>
<organism evidence="4 5">
    <name type="scientific">Frischella perrara</name>
    <dbReference type="NCBI Taxonomy" id="1267021"/>
    <lineage>
        <taxon>Bacteria</taxon>
        <taxon>Pseudomonadati</taxon>
        <taxon>Pseudomonadota</taxon>
        <taxon>Gammaproteobacteria</taxon>
        <taxon>Orbales</taxon>
        <taxon>Orbaceae</taxon>
        <taxon>Frischella</taxon>
    </lineage>
</organism>
<protein>
    <submittedName>
        <fullName evidence="4">Uncharacterized protein</fullName>
    </submittedName>
</protein>
<feature type="chain" id="PRO_5016379020" evidence="3">
    <location>
        <begin position="34"/>
        <end position="125"/>
    </location>
</feature>
<accession>A0A318MWJ7</accession>
<evidence type="ECO:0000313" key="4">
    <source>
        <dbReference type="EMBL" id="PXY95216.1"/>
    </source>
</evidence>
<evidence type="ECO:0000256" key="2">
    <source>
        <dbReference type="SAM" id="Phobius"/>
    </source>
</evidence>
<feature type="compositionally biased region" description="Basic residues" evidence="1">
    <location>
        <begin position="105"/>
        <end position="117"/>
    </location>
</feature>
<name>A0A318MWJ7_FRIPE</name>
<proteinExistence type="predicted"/>
<sequence>MLQKKGNKKNKITKIAVLFLIAIQSINSHCALAYSRSTYHPHIRRSYTHSHSHSHNNNSEFYTFLIYLFSFAVIFVLIQLVIERFIINKKTNLSKPVNNINVTNYKKKRRKKKKKKIQQTFNNES</sequence>
<evidence type="ECO:0000313" key="5">
    <source>
        <dbReference type="Proteomes" id="UP000247838"/>
    </source>
</evidence>
<keyword evidence="2" id="KW-0472">Membrane</keyword>
<keyword evidence="2" id="KW-1133">Transmembrane helix</keyword>
<comment type="caution">
    <text evidence="4">The sequence shown here is derived from an EMBL/GenBank/DDBJ whole genome shotgun (WGS) entry which is preliminary data.</text>
</comment>